<accession>A0A7S3NJG9</accession>
<gene>
    <name evidence="5" type="ORF">ALAG00032_LOCUS5474</name>
</gene>
<dbReference type="SUPFAM" id="SSF53756">
    <property type="entry name" value="UDP-Glycosyltransferase/glycogen phosphorylase"/>
    <property type="match status" value="1"/>
</dbReference>
<reference evidence="5" key="1">
    <citation type="submission" date="2021-01" db="EMBL/GenBank/DDBJ databases">
        <authorList>
            <person name="Corre E."/>
            <person name="Pelletier E."/>
            <person name="Niang G."/>
            <person name="Scheremetjew M."/>
            <person name="Finn R."/>
            <person name="Kale V."/>
            <person name="Holt S."/>
            <person name="Cochrane G."/>
            <person name="Meng A."/>
            <person name="Brown T."/>
            <person name="Cohen L."/>
        </authorList>
    </citation>
    <scope>NUCLEOTIDE SEQUENCE</scope>
    <source>
        <strain evidence="5">CCMP1510</strain>
    </source>
</reference>
<keyword evidence="1" id="KW-0808">Transferase</keyword>
<name>A0A7S3NJG9_9STRA</name>
<organism evidence="5">
    <name type="scientific">Aureoumbra lagunensis</name>
    <dbReference type="NCBI Taxonomy" id="44058"/>
    <lineage>
        <taxon>Eukaryota</taxon>
        <taxon>Sar</taxon>
        <taxon>Stramenopiles</taxon>
        <taxon>Ochrophyta</taxon>
        <taxon>Pelagophyceae</taxon>
        <taxon>Pelagomonadales</taxon>
        <taxon>Aureoumbra</taxon>
    </lineage>
</organism>
<sequence>MYGDGRVLFVCVPSVSDVTGAGGVAPRWRLYIKQLEENGWRVETWTVDKSGLEMLPRCVHPFYPKTLIDSPSPLLIWKLYHRLQIGDIACVLITDLFNDVNLALLCYGVGIPLVFSVHTDGSKLPGGVPWIATLSQAITARLSDALVTTSKSFAKVLEERQVWRRRGERALYYAPLNCSELPYQNITKAQIETERTRLFGGQILKTRHLLTYVGRWSAEKRIDLLIQVVQKANKKASITLAIVGDAADDKVAADLLQWHNPPSIIILRGMRRRGPELVATYLASDWIVSASDFETFGNVAHEAASVGVPAILQIGPGFIDQIPTGRSDRGVLIDFGHDKADEQLIQAIRDTQHLRPQDVRNAVDTQKEGLGVQDVLAMALSRHSLESSSIFFRFVAIFNAFIVASFLRAFCATYAIYLSCALMVSSLFPSLRKSLRPPSRRVRWAGALSLRYIWRNQLKLWRQNSNPQLNLQQEHGQQTPTKEAETLYSTRRRIALAVEAPIHNSRRGTSIIHGGKKAVKEHAER</sequence>
<dbReference type="InterPro" id="IPR001296">
    <property type="entry name" value="Glyco_trans_1"/>
</dbReference>
<dbReference type="InterPro" id="IPR028098">
    <property type="entry name" value="Glyco_trans_4-like_N"/>
</dbReference>
<dbReference type="AlphaFoldDB" id="A0A7S3NJG9"/>
<evidence type="ECO:0000313" key="5">
    <source>
        <dbReference type="EMBL" id="CAE0364733.1"/>
    </source>
</evidence>
<evidence type="ECO:0000259" key="3">
    <source>
        <dbReference type="Pfam" id="PF00534"/>
    </source>
</evidence>
<dbReference type="GO" id="GO:0016757">
    <property type="term" value="F:glycosyltransferase activity"/>
    <property type="evidence" value="ECO:0007669"/>
    <property type="project" value="UniProtKB-KW"/>
</dbReference>
<dbReference type="Gene3D" id="3.40.50.2000">
    <property type="entry name" value="Glycogen Phosphorylase B"/>
    <property type="match status" value="2"/>
</dbReference>
<dbReference type="InterPro" id="IPR050194">
    <property type="entry name" value="Glycosyltransferase_grp1"/>
</dbReference>
<dbReference type="PANTHER" id="PTHR45947">
    <property type="entry name" value="SULFOQUINOVOSYL TRANSFERASE SQD2"/>
    <property type="match status" value="1"/>
</dbReference>
<feature type="domain" description="Glycosyl transferase family 1" evidence="3">
    <location>
        <begin position="204"/>
        <end position="352"/>
    </location>
</feature>
<dbReference type="EMBL" id="HBIJ01007748">
    <property type="protein sequence ID" value="CAE0364733.1"/>
    <property type="molecule type" value="Transcribed_RNA"/>
</dbReference>
<feature type="domain" description="Glycosyltransferase subfamily 4-like N-terminal" evidence="4">
    <location>
        <begin position="22"/>
        <end position="161"/>
    </location>
</feature>
<evidence type="ECO:0000259" key="4">
    <source>
        <dbReference type="Pfam" id="PF13439"/>
    </source>
</evidence>
<protein>
    <recommendedName>
        <fullName evidence="6">Glycosyltransferase subfamily 4-like N-terminal domain-containing protein</fullName>
    </recommendedName>
</protein>
<keyword evidence="2" id="KW-0472">Membrane</keyword>
<dbReference type="PANTHER" id="PTHR45947:SF3">
    <property type="entry name" value="SULFOQUINOVOSYL TRANSFERASE SQD2"/>
    <property type="match status" value="1"/>
</dbReference>
<evidence type="ECO:0008006" key="6">
    <source>
        <dbReference type="Google" id="ProtNLM"/>
    </source>
</evidence>
<feature type="transmembrane region" description="Helical" evidence="2">
    <location>
        <begin position="390"/>
        <end position="408"/>
    </location>
</feature>
<keyword evidence="2" id="KW-0812">Transmembrane</keyword>
<evidence type="ECO:0000256" key="1">
    <source>
        <dbReference type="ARBA" id="ARBA00022676"/>
    </source>
</evidence>
<evidence type="ECO:0000256" key="2">
    <source>
        <dbReference type="SAM" id="Phobius"/>
    </source>
</evidence>
<dbReference type="Pfam" id="PF13439">
    <property type="entry name" value="Glyco_transf_4"/>
    <property type="match status" value="1"/>
</dbReference>
<keyword evidence="2" id="KW-1133">Transmembrane helix</keyword>
<proteinExistence type="predicted"/>
<keyword evidence="1" id="KW-0328">Glycosyltransferase</keyword>
<dbReference type="Pfam" id="PF00534">
    <property type="entry name" value="Glycos_transf_1"/>
    <property type="match status" value="1"/>
</dbReference>
<dbReference type="CDD" id="cd03801">
    <property type="entry name" value="GT4_PimA-like"/>
    <property type="match status" value="1"/>
</dbReference>